<accession>A0ABD1FQ37</accession>
<name>A0ABD1FQ37_SALDI</name>
<dbReference type="AlphaFoldDB" id="A0ABD1FQ37"/>
<feature type="region of interest" description="Disordered" evidence="1">
    <location>
        <begin position="46"/>
        <end position="80"/>
    </location>
</feature>
<evidence type="ECO:0000313" key="3">
    <source>
        <dbReference type="Proteomes" id="UP001567538"/>
    </source>
</evidence>
<proteinExistence type="predicted"/>
<evidence type="ECO:0000313" key="2">
    <source>
        <dbReference type="EMBL" id="KAL1533970.1"/>
    </source>
</evidence>
<dbReference type="InterPro" id="IPR034590">
    <property type="entry name" value="POLYCHOME/GIG1"/>
</dbReference>
<organism evidence="2 3">
    <name type="scientific">Salvia divinorum</name>
    <name type="common">Maria pastora</name>
    <name type="synonym">Diviner's sage</name>
    <dbReference type="NCBI Taxonomy" id="28513"/>
    <lineage>
        <taxon>Eukaryota</taxon>
        <taxon>Viridiplantae</taxon>
        <taxon>Streptophyta</taxon>
        <taxon>Embryophyta</taxon>
        <taxon>Tracheophyta</taxon>
        <taxon>Spermatophyta</taxon>
        <taxon>Magnoliopsida</taxon>
        <taxon>eudicotyledons</taxon>
        <taxon>Gunneridae</taxon>
        <taxon>Pentapetalae</taxon>
        <taxon>asterids</taxon>
        <taxon>lamiids</taxon>
        <taxon>Lamiales</taxon>
        <taxon>Lamiaceae</taxon>
        <taxon>Nepetoideae</taxon>
        <taxon>Mentheae</taxon>
        <taxon>Salviinae</taxon>
        <taxon>Salvia</taxon>
        <taxon>Salvia subgen. Calosphace</taxon>
    </lineage>
</organism>
<sequence>MPETRDRLPRDNDVMVSYSNRRQIIGDGNRNPDVIVLVDEAEDQSTGTPFRWRGAPMVGTHPSRGVSRRRGGLVSPRFGRSPNFRRSSSLALGRENMYPVVGSGRGGLRGRGSLRFPAWYPRKPLRDITAVMRAIDRRRARRDEGEGLETESPLLQDQIVHDPSVSTSVAQLEQEDPSVTSPLATAGIRCCPPTVGKVPKILLNVTNQSDGGSTCLTPQKKLLNNIEAVEREVMEELHKLKSTPSAKKAERQKRVRTLMSMR</sequence>
<dbReference type="PANTHER" id="PTHR35119">
    <property type="entry name" value="PROTEIN POLYCHOME"/>
    <property type="match status" value="1"/>
</dbReference>
<dbReference type="PANTHER" id="PTHR35119:SF1">
    <property type="entry name" value="PROTEIN POLYCHOME"/>
    <property type="match status" value="1"/>
</dbReference>
<keyword evidence="3" id="KW-1185">Reference proteome</keyword>
<comment type="caution">
    <text evidence="2">The sequence shown here is derived from an EMBL/GenBank/DDBJ whole genome shotgun (WGS) entry which is preliminary data.</text>
</comment>
<evidence type="ECO:0000256" key="1">
    <source>
        <dbReference type="SAM" id="MobiDB-lite"/>
    </source>
</evidence>
<gene>
    <name evidence="2" type="primary">UVI4</name>
    <name evidence="2" type="ORF">AAHA92_31379</name>
</gene>
<protein>
    <submittedName>
        <fullName evidence="2">Uv-b-insensitive 4</fullName>
    </submittedName>
</protein>
<feature type="region of interest" description="Disordered" evidence="1">
    <location>
        <begin position="242"/>
        <end position="262"/>
    </location>
</feature>
<dbReference type="EMBL" id="JBEAFC010000013">
    <property type="protein sequence ID" value="KAL1533970.1"/>
    <property type="molecule type" value="Genomic_DNA"/>
</dbReference>
<reference evidence="2 3" key="1">
    <citation type="submission" date="2024-06" db="EMBL/GenBank/DDBJ databases">
        <title>A chromosome level genome sequence of Diviner's sage (Salvia divinorum).</title>
        <authorList>
            <person name="Ford S.A."/>
            <person name="Ro D.-K."/>
            <person name="Ness R.W."/>
            <person name="Phillips M.A."/>
        </authorList>
    </citation>
    <scope>NUCLEOTIDE SEQUENCE [LARGE SCALE GENOMIC DNA]</scope>
    <source>
        <strain evidence="2">SAF-2024a</strain>
        <tissue evidence="2">Leaf</tissue>
    </source>
</reference>
<dbReference type="Proteomes" id="UP001567538">
    <property type="component" value="Unassembled WGS sequence"/>
</dbReference>